<accession>A0A7N2R8K2</accession>
<evidence type="ECO:0000256" key="3">
    <source>
        <dbReference type="ARBA" id="ARBA00022448"/>
    </source>
</evidence>
<dbReference type="AlphaFoldDB" id="A0A7N2R8K2"/>
<dbReference type="EMBL" id="LRBV02000008">
    <property type="status" value="NOT_ANNOTATED_CDS"/>
    <property type="molecule type" value="Genomic_DNA"/>
</dbReference>
<dbReference type="Gramene" id="QL08p003387:mrna">
    <property type="protein sequence ID" value="QL08p003387:mrna"/>
    <property type="gene ID" value="QL08p003387"/>
</dbReference>
<evidence type="ECO:0000256" key="2">
    <source>
        <dbReference type="ARBA" id="ARBA00005484"/>
    </source>
</evidence>
<keyword evidence="4 9" id="KW-0812">Transmembrane</keyword>
<dbReference type="PANTHER" id="PTHR22601">
    <property type="entry name" value="ISP4 LIKE PROTEIN"/>
    <property type="match status" value="1"/>
</dbReference>
<reference evidence="10" key="2">
    <citation type="submission" date="2021-01" db="UniProtKB">
        <authorList>
            <consortium name="EnsemblPlants"/>
        </authorList>
    </citation>
    <scope>IDENTIFICATION</scope>
</reference>
<comment type="similarity">
    <text evidence="2">Belongs to the oligopeptide OPT transporter (TC 2.A.67.1) family.</text>
</comment>
<keyword evidence="8 9" id="KW-0472">Membrane</keyword>
<dbReference type="OMA" id="RFPFTKW"/>
<evidence type="ECO:0000256" key="7">
    <source>
        <dbReference type="ARBA" id="ARBA00022989"/>
    </source>
</evidence>
<dbReference type="EnsemblPlants" id="QL08p003387:mrna">
    <property type="protein sequence ID" value="QL08p003387:mrna"/>
    <property type="gene ID" value="QL08p003387"/>
</dbReference>
<dbReference type="GO" id="GO:0035673">
    <property type="term" value="F:oligopeptide transmembrane transporter activity"/>
    <property type="evidence" value="ECO:0007669"/>
    <property type="project" value="InterPro"/>
</dbReference>
<dbReference type="InterPro" id="IPR004813">
    <property type="entry name" value="OPT"/>
</dbReference>
<evidence type="ECO:0000256" key="6">
    <source>
        <dbReference type="ARBA" id="ARBA00022927"/>
    </source>
</evidence>
<dbReference type="InterPro" id="IPR004648">
    <property type="entry name" value="Oligpept_transpt"/>
</dbReference>
<evidence type="ECO:0000256" key="8">
    <source>
        <dbReference type="ARBA" id="ARBA00023136"/>
    </source>
</evidence>
<sequence>MTDYIVKENLRDKFPQKLDSNIELTGDEEINDNPIEEVRLTVPITDDPSEPALTFRTWTLGFIGCVVLAFVNQFFAYRQNQLYISSVSVQIIALPVGKLMAAYLPSKPIRFPFTKWSFSLNPGPFSLKEHVLITIFASAGAGGVYAVHIFTSTNAFYKRKISPVAAFLLSQTTQVFFTSCFHFNVIMVIGN</sequence>
<feature type="transmembrane region" description="Helical" evidence="9">
    <location>
        <begin position="55"/>
        <end position="75"/>
    </location>
</feature>
<dbReference type="InParanoid" id="A0A7N2R8K2"/>
<feature type="transmembrane region" description="Helical" evidence="9">
    <location>
        <begin position="82"/>
        <end position="104"/>
    </location>
</feature>
<keyword evidence="11" id="KW-1185">Reference proteome</keyword>
<dbReference type="Pfam" id="PF03169">
    <property type="entry name" value="OPT"/>
    <property type="match status" value="1"/>
</dbReference>
<evidence type="ECO:0000256" key="9">
    <source>
        <dbReference type="SAM" id="Phobius"/>
    </source>
</evidence>
<evidence type="ECO:0000313" key="11">
    <source>
        <dbReference type="Proteomes" id="UP000594261"/>
    </source>
</evidence>
<proteinExistence type="inferred from homology"/>
<feature type="transmembrane region" description="Helical" evidence="9">
    <location>
        <begin position="131"/>
        <end position="152"/>
    </location>
</feature>
<keyword evidence="7 9" id="KW-1133">Transmembrane helix</keyword>
<evidence type="ECO:0000256" key="4">
    <source>
        <dbReference type="ARBA" id="ARBA00022692"/>
    </source>
</evidence>
<evidence type="ECO:0000256" key="1">
    <source>
        <dbReference type="ARBA" id="ARBA00004141"/>
    </source>
</evidence>
<evidence type="ECO:0008006" key="12">
    <source>
        <dbReference type="Google" id="ProtNLM"/>
    </source>
</evidence>
<name>A0A7N2R8K2_QUELO</name>
<evidence type="ECO:0000313" key="10">
    <source>
        <dbReference type="EnsemblPlants" id="QL08p003387:mrna"/>
    </source>
</evidence>
<dbReference type="GO" id="GO:0015031">
    <property type="term" value="P:protein transport"/>
    <property type="evidence" value="ECO:0007669"/>
    <property type="project" value="UniProtKB-KW"/>
</dbReference>
<feature type="transmembrane region" description="Helical" evidence="9">
    <location>
        <begin position="164"/>
        <end position="189"/>
    </location>
</feature>
<organism evidence="10 11">
    <name type="scientific">Quercus lobata</name>
    <name type="common">Valley oak</name>
    <dbReference type="NCBI Taxonomy" id="97700"/>
    <lineage>
        <taxon>Eukaryota</taxon>
        <taxon>Viridiplantae</taxon>
        <taxon>Streptophyta</taxon>
        <taxon>Embryophyta</taxon>
        <taxon>Tracheophyta</taxon>
        <taxon>Spermatophyta</taxon>
        <taxon>Magnoliopsida</taxon>
        <taxon>eudicotyledons</taxon>
        <taxon>Gunneridae</taxon>
        <taxon>Pentapetalae</taxon>
        <taxon>rosids</taxon>
        <taxon>fabids</taxon>
        <taxon>Fagales</taxon>
        <taxon>Fagaceae</taxon>
        <taxon>Quercus</taxon>
    </lineage>
</organism>
<protein>
    <recommendedName>
        <fullName evidence="12">Oligopeptide transporter</fullName>
    </recommendedName>
</protein>
<keyword evidence="6" id="KW-0653">Protein transport</keyword>
<dbReference type="GO" id="GO:0016020">
    <property type="term" value="C:membrane"/>
    <property type="evidence" value="ECO:0007669"/>
    <property type="project" value="UniProtKB-SubCell"/>
</dbReference>
<keyword evidence="5" id="KW-0571">Peptide transport</keyword>
<reference evidence="10 11" key="1">
    <citation type="journal article" date="2016" name="G3 (Bethesda)">
        <title>First Draft Assembly and Annotation of the Genome of a California Endemic Oak Quercus lobata Nee (Fagaceae).</title>
        <authorList>
            <person name="Sork V.L."/>
            <person name="Fitz-Gibbon S.T."/>
            <person name="Puiu D."/>
            <person name="Crepeau M."/>
            <person name="Gugger P.F."/>
            <person name="Sherman R."/>
            <person name="Stevens K."/>
            <person name="Langley C.H."/>
            <person name="Pellegrini M."/>
            <person name="Salzberg S.L."/>
        </authorList>
    </citation>
    <scope>NUCLEOTIDE SEQUENCE [LARGE SCALE GENOMIC DNA]</scope>
    <source>
        <strain evidence="10 11">cv. SW786</strain>
    </source>
</reference>
<evidence type="ECO:0000256" key="5">
    <source>
        <dbReference type="ARBA" id="ARBA00022856"/>
    </source>
</evidence>
<dbReference type="Proteomes" id="UP000594261">
    <property type="component" value="Chromosome 8"/>
</dbReference>
<dbReference type="NCBIfam" id="TIGR00728">
    <property type="entry name" value="OPT_sfam"/>
    <property type="match status" value="1"/>
</dbReference>
<keyword evidence="3" id="KW-0813">Transport</keyword>
<comment type="subcellular location">
    <subcellularLocation>
        <location evidence="1">Membrane</location>
        <topology evidence="1">Multi-pass membrane protein</topology>
    </subcellularLocation>
</comment>